<protein>
    <submittedName>
        <fullName evidence="1">DUF4279 domain-containing protein</fullName>
    </submittedName>
</protein>
<dbReference type="Pfam" id="PF14106">
    <property type="entry name" value="DUF4279"/>
    <property type="match status" value="1"/>
</dbReference>
<sequence length="132" mass="14254">MGPVGRSKVSLRIFGVDLSPDEITDLLGCPPTRAQTKGLPIKTGSAFEAKTGGWRLMAAESSPEDLDGQIAELFGKLTHDLSVWEQIGKRFEVDLFCGLFMSNGNQGLSLSPMSLEALSRRGIKLSLDIYAP</sequence>
<evidence type="ECO:0000313" key="1">
    <source>
        <dbReference type="EMBL" id="NWB99483.1"/>
    </source>
</evidence>
<dbReference type="EMBL" id="JACAQB010000024">
    <property type="protein sequence ID" value="NWB99483.1"/>
    <property type="molecule type" value="Genomic_DNA"/>
</dbReference>
<gene>
    <name evidence="1" type="ORF">HX882_26680</name>
</gene>
<dbReference type="AlphaFoldDB" id="A0A7Y8C4S5"/>
<accession>A0A7Y8C4S5</accession>
<dbReference type="InterPro" id="IPR025459">
    <property type="entry name" value="DUF4279"/>
</dbReference>
<organism evidence="1 2">
    <name type="scientific">Pseudomonas gingeri</name>
    <dbReference type="NCBI Taxonomy" id="117681"/>
    <lineage>
        <taxon>Bacteria</taxon>
        <taxon>Pseudomonadati</taxon>
        <taxon>Pseudomonadota</taxon>
        <taxon>Gammaproteobacteria</taxon>
        <taxon>Pseudomonadales</taxon>
        <taxon>Pseudomonadaceae</taxon>
        <taxon>Pseudomonas</taxon>
    </lineage>
</organism>
<comment type="caution">
    <text evidence="1">The sequence shown here is derived from an EMBL/GenBank/DDBJ whole genome shotgun (WGS) entry which is preliminary data.</text>
</comment>
<evidence type="ECO:0000313" key="2">
    <source>
        <dbReference type="Proteomes" id="UP000539985"/>
    </source>
</evidence>
<reference evidence="1 2" key="1">
    <citation type="submission" date="2020-04" db="EMBL/GenBank/DDBJ databases">
        <title>Molecular characterization of pseudomonads from Agaricus bisporus reveal novel blotch 2 pathogens in Western Europe.</title>
        <authorList>
            <person name="Taparia T."/>
            <person name="Krijger M."/>
            <person name="Haynes E."/>
            <person name="Elpinstone J.G."/>
            <person name="Noble R."/>
            <person name="Van Der Wolf J."/>
        </authorList>
    </citation>
    <scope>NUCLEOTIDE SEQUENCE [LARGE SCALE GENOMIC DNA]</scope>
    <source>
        <strain evidence="1 2">H7001</strain>
    </source>
</reference>
<dbReference type="Proteomes" id="UP000539985">
    <property type="component" value="Unassembled WGS sequence"/>
</dbReference>
<name>A0A7Y8C4S5_9PSED</name>
<proteinExistence type="predicted"/>